<protein>
    <submittedName>
        <fullName evidence="2">Polysaccharide deacetylase</fullName>
    </submittedName>
</protein>
<dbReference type="Proteomes" id="UP000070186">
    <property type="component" value="Unassembled WGS sequence"/>
</dbReference>
<name>A0A133XGQ1_9RHOO</name>
<proteinExistence type="predicted"/>
<dbReference type="GO" id="GO:0016810">
    <property type="term" value="F:hydrolase activity, acting on carbon-nitrogen (but not peptide) bonds"/>
    <property type="evidence" value="ECO:0007669"/>
    <property type="project" value="InterPro"/>
</dbReference>
<dbReference type="Gene3D" id="3.20.20.370">
    <property type="entry name" value="Glycoside hydrolase/deacetylase"/>
    <property type="match status" value="1"/>
</dbReference>
<evidence type="ECO:0000313" key="2">
    <source>
        <dbReference type="EMBL" id="KXB30120.1"/>
    </source>
</evidence>
<comment type="caution">
    <text evidence="2">The sequence shown here is derived from an EMBL/GenBank/DDBJ whole genome shotgun (WGS) entry which is preliminary data.</text>
</comment>
<dbReference type="STRING" id="281362.AT959_12150"/>
<evidence type="ECO:0000313" key="3">
    <source>
        <dbReference type="Proteomes" id="UP000070186"/>
    </source>
</evidence>
<dbReference type="InterPro" id="IPR002509">
    <property type="entry name" value="NODB_dom"/>
</dbReference>
<gene>
    <name evidence="2" type="ORF">AT959_12150</name>
</gene>
<sequence>MIELLAASVALDAAGLVLAALRRSVSTTQARRISGALSASTAAGIIVAIEPDEEASQRLLAWMAHGPCKLILLGRLSPTLVAHLGLRHTDWPGDSASWSRSPPAPTYASAQSMGAIRYTPVAGQFGADQWQRPLERFDFTDEWNNLGFGAVRADEPFWSLSMPVRAATERTLAEVAIDGLPVLAYCALVDQGESSILWFNRQVGPIDSFEWRLVERFLSSWRYGELPCQPVLQEIPWGHEAAVTMRLDCDEDVESARPLRGAYHAMGIPFSLAVHTTNLDDPCHHGILREMALAGESILSHTATHAPNWGGSYEAALREARESASRLQAVTGQSVRYAVSPFHQSPPYALAALVDAGYYGCIGGIIRNDPEFLIARGGALADLPAGFIGHSQQHMLHGDCLLAEGDPLAVFKQAFDRACETRTLFGYLDHPFSARYQYGWPDETTRIAAHRALVDYIRIKAPGTLFLSENDALDFLLAKSEWQVVQHDEYFELQPPSTAKAFSPLLPTIEYAGKQFEAVAGRLPA</sequence>
<feature type="domain" description="NodB homology" evidence="1">
    <location>
        <begin position="276"/>
        <end position="359"/>
    </location>
</feature>
<dbReference type="Pfam" id="PF01522">
    <property type="entry name" value="Polysacc_deac_1"/>
    <property type="match status" value="1"/>
</dbReference>
<dbReference type="GO" id="GO:0005975">
    <property type="term" value="P:carbohydrate metabolic process"/>
    <property type="evidence" value="ECO:0007669"/>
    <property type="project" value="InterPro"/>
</dbReference>
<evidence type="ECO:0000259" key="1">
    <source>
        <dbReference type="Pfam" id="PF01522"/>
    </source>
</evidence>
<dbReference type="SUPFAM" id="SSF88713">
    <property type="entry name" value="Glycoside hydrolase/deacetylase"/>
    <property type="match status" value="1"/>
</dbReference>
<dbReference type="InterPro" id="IPR011330">
    <property type="entry name" value="Glyco_hydro/deAcase_b/a-brl"/>
</dbReference>
<reference evidence="2 3" key="1">
    <citation type="submission" date="2015-12" db="EMBL/GenBank/DDBJ databases">
        <title>Nitrous oxide reduction kinetics distinguish bacteria harboring typical versus atypical NosZ.</title>
        <authorList>
            <person name="Yoon S."/>
            <person name="Nissen S."/>
            <person name="Park D."/>
            <person name="Sanford R.A."/>
            <person name="Loeffler F.E."/>
        </authorList>
    </citation>
    <scope>NUCLEOTIDE SEQUENCE [LARGE SCALE GENOMIC DNA]</scope>
    <source>
        <strain evidence="2 3">ATCC BAA-841</strain>
    </source>
</reference>
<dbReference type="EMBL" id="LODL01000021">
    <property type="protein sequence ID" value="KXB30120.1"/>
    <property type="molecule type" value="Genomic_DNA"/>
</dbReference>
<keyword evidence="3" id="KW-1185">Reference proteome</keyword>
<dbReference type="RefSeq" id="WP_066883430.1">
    <property type="nucleotide sequence ID" value="NZ_LODL01000021.1"/>
</dbReference>
<accession>A0A133XGQ1</accession>
<dbReference type="AlphaFoldDB" id="A0A133XGQ1"/>
<organism evidence="2 3">
    <name type="scientific">Dechloromonas denitrificans</name>
    <dbReference type="NCBI Taxonomy" id="281362"/>
    <lineage>
        <taxon>Bacteria</taxon>
        <taxon>Pseudomonadati</taxon>
        <taxon>Pseudomonadota</taxon>
        <taxon>Betaproteobacteria</taxon>
        <taxon>Rhodocyclales</taxon>
        <taxon>Azonexaceae</taxon>
        <taxon>Dechloromonas</taxon>
    </lineage>
</organism>